<dbReference type="STRING" id="1122125.GCA_000423185_03558"/>
<keyword evidence="4" id="KW-0031">Aminopeptidase</keyword>
<dbReference type="PIRSF" id="PIRSF015244">
    <property type="entry name" value="UCP015244"/>
    <property type="match status" value="1"/>
</dbReference>
<dbReference type="GO" id="GO:0004177">
    <property type="term" value="F:aminopeptidase activity"/>
    <property type="evidence" value="ECO:0007669"/>
    <property type="project" value="UniProtKB-KW"/>
</dbReference>
<dbReference type="OrthoDB" id="9765654at2"/>
<dbReference type="AlphaFoldDB" id="A0A211ZI88"/>
<dbReference type="EMBL" id="NHON01000045">
    <property type="protein sequence ID" value="OWJ64979.1"/>
    <property type="molecule type" value="Genomic_DNA"/>
</dbReference>
<gene>
    <name evidence="4" type="ORF">BWR60_21660</name>
</gene>
<keyword evidence="4" id="KW-0378">Hydrolase</keyword>
<feature type="domain" description="UCP01524 winged helix-turn-helix" evidence="2">
    <location>
        <begin position="363"/>
        <end position="438"/>
    </location>
</feature>
<dbReference type="Pfam" id="PF09940">
    <property type="entry name" value="DUF2172"/>
    <property type="match status" value="1"/>
</dbReference>
<keyword evidence="5" id="KW-1185">Reference proteome</keyword>
<evidence type="ECO:0000259" key="2">
    <source>
        <dbReference type="Pfam" id="PF16221"/>
    </source>
</evidence>
<feature type="domain" description="DUF2172" evidence="1">
    <location>
        <begin position="71"/>
        <end position="162"/>
    </location>
</feature>
<dbReference type="Gene3D" id="3.40.630.10">
    <property type="entry name" value="Zn peptidases"/>
    <property type="match status" value="1"/>
</dbReference>
<dbReference type="RefSeq" id="WP_088153093.1">
    <property type="nucleotide sequence ID" value="NZ_NHON01000045.1"/>
</dbReference>
<evidence type="ECO:0000259" key="3">
    <source>
        <dbReference type="Pfam" id="PF16254"/>
    </source>
</evidence>
<sequence length="462" mass="51479">MPDIAAFDRSAMADCGQEMHDFVRALFPICRSLTGDGVRQTLAHIRGLLPGLTVHEVPSGTQAFDWTIPDEWNIRSARLTGPSGETVVDFADHNLHVVGYSEPVDVELSLEELQPHLHSIPEKPDAIPYVTSYYRRRWGFCLPDRRRKTLPQGRYHAVIDATLAPGHLTYGELILPGASDREILISTYVCHPSMANNELSGPAVTTWLARWLSEQPRRYTYRIVFIPETIGSITYLSRNLPHMKTVTIAGFNVSCVGDDRGYCYLPSRLGGTLADRVALHVLKHLAPDHIHYSFLDRGSDERQYCAPGVDLPVCSIMRSKYGRYPEYHSSLDNLDLVTPAGLRGSYEALKACLVCLEGNAIPKVTVLCEPQFGKRGPSASLSGDMSEDRSTPAVATMANLIAYADGDHDLLAIAEKIGAPMWTLIPVLENLRRHNLLTDTRAPADRRSEFRERQAARPRARR</sequence>
<dbReference type="Pfam" id="PF16254">
    <property type="entry name" value="DUF4910"/>
    <property type="match status" value="1"/>
</dbReference>
<dbReference type="Gene3D" id="3.50.30.90">
    <property type="match status" value="1"/>
</dbReference>
<dbReference type="InterPro" id="IPR012353">
    <property type="entry name" value="UCP015244"/>
</dbReference>
<dbReference type="Gene3D" id="1.10.10.10">
    <property type="entry name" value="Winged helix-like DNA-binding domain superfamily/Winged helix DNA-binding domain"/>
    <property type="match status" value="1"/>
</dbReference>
<evidence type="ECO:0000259" key="1">
    <source>
        <dbReference type="Pfam" id="PF09940"/>
    </source>
</evidence>
<accession>A0A211ZI88</accession>
<protein>
    <submittedName>
        <fullName evidence="4">Aminopeptidase</fullName>
    </submittedName>
</protein>
<evidence type="ECO:0000313" key="4">
    <source>
        <dbReference type="EMBL" id="OWJ64979.1"/>
    </source>
</evidence>
<dbReference type="InterPro" id="IPR032610">
    <property type="entry name" value="DUF2172"/>
</dbReference>
<comment type="caution">
    <text evidence="4">The sequence shown here is derived from an EMBL/GenBank/DDBJ whole genome shotgun (WGS) entry which is preliminary data.</text>
</comment>
<evidence type="ECO:0000313" key="5">
    <source>
        <dbReference type="Proteomes" id="UP000196655"/>
    </source>
</evidence>
<dbReference type="CDD" id="cd05644">
    <property type="entry name" value="M28_like"/>
    <property type="match status" value="1"/>
</dbReference>
<dbReference type="InterPro" id="IPR036388">
    <property type="entry name" value="WH-like_DNA-bd_sf"/>
</dbReference>
<organism evidence="4 5">
    <name type="scientific">Inquilinus limosus</name>
    <dbReference type="NCBI Taxonomy" id="171674"/>
    <lineage>
        <taxon>Bacteria</taxon>
        <taxon>Pseudomonadati</taxon>
        <taxon>Pseudomonadota</taxon>
        <taxon>Alphaproteobacteria</taxon>
        <taxon>Rhodospirillales</taxon>
        <taxon>Rhodospirillaceae</taxon>
        <taxon>Inquilinus</taxon>
    </lineage>
</organism>
<dbReference type="Proteomes" id="UP000196655">
    <property type="component" value="Unassembled WGS sequence"/>
</dbReference>
<proteinExistence type="predicted"/>
<keyword evidence="4" id="KW-0645">Protease</keyword>
<feature type="domain" description="DUF4910" evidence="3">
    <location>
        <begin position="20"/>
        <end position="359"/>
    </location>
</feature>
<dbReference type="InterPro" id="IPR032589">
    <property type="entry name" value="DUF4910"/>
</dbReference>
<name>A0A211ZI88_9PROT</name>
<dbReference type="Pfam" id="PF16221">
    <property type="entry name" value="HTH_47"/>
    <property type="match status" value="1"/>
</dbReference>
<dbReference type="SUPFAM" id="SSF53187">
    <property type="entry name" value="Zn-dependent exopeptidases"/>
    <property type="match status" value="1"/>
</dbReference>
<dbReference type="InterPro" id="IPR032622">
    <property type="entry name" value="UCP01524_HTH"/>
</dbReference>
<reference evidence="5" key="1">
    <citation type="submission" date="2017-05" db="EMBL/GenBank/DDBJ databases">
        <authorList>
            <person name="Macchi M."/>
            <person name="Festa S."/>
            <person name="Coppotelli B.M."/>
            <person name="Morelli I.S."/>
        </authorList>
    </citation>
    <scope>NUCLEOTIDE SEQUENCE [LARGE SCALE GENOMIC DNA]</scope>
    <source>
        <strain evidence="5">I</strain>
    </source>
</reference>